<evidence type="ECO:0000313" key="5">
    <source>
        <dbReference type="Proteomes" id="UP000031036"/>
    </source>
</evidence>
<organism evidence="4 5">
    <name type="scientific">Toxocara canis</name>
    <name type="common">Canine roundworm</name>
    <dbReference type="NCBI Taxonomy" id="6265"/>
    <lineage>
        <taxon>Eukaryota</taxon>
        <taxon>Metazoa</taxon>
        <taxon>Ecdysozoa</taxon>
        <taxon>Nematoda</taxon>
        <taxon>Chromadorea</taxon>
        <taxon>Rhabditida</taxon>
        <taxon>Spirurina</taxon>
        <taxon>Ascaridomorpha</taxon>
        <taxon>Ascaridoidea</taxon>
        <taxon>Toxocaridae</taxon>
        <taxon>Toxocara</taxon>
    </lineage>
</organism>
<feature type="compositionally biased region" description="Polar residues" evidence="1">
    <location>
        <begin position="105"/>
        <end position="160"/>
    </location>
</feature>
<feature type="compositionally biased region" description="Basic and acidic residues" evidence="1">
    <location>
        <begin position="161"/>
        <end position="175"/>
    </location>
</feature>
<accession>A0A0B2W3M4</accession>
<name>A0A0B2W3M4_TOXCA</name>
<sequence>QAICSICIFFALLIFPVAEMSTSASQRYDNDALSGRKQFISDGWNNKSRKHTANESWKIDMLQGLNNMLEKNGDSALSFQIDQPALSHQKEESIAEETVEEESRNLYSSITPETQKQPDETTNSNAQTYDTMPESTVSRNQHTTYTEHPTHQKSTLQSTQGRDERSGYTDTTEKYRTSIPASIEGTITVTHGTEAQPGGSSTTDRIPETSSSTPTDSSKIYTSPPIAKDASATTLSTNGHVSGTASAPGEGTITFTYGTEAQPGGTSITDRISETISSTPTDSTKMYTSPPIASYASATTRSTNGHVSDTASETRATMFQERKLRRQHVDFGSESLLHEIGTSRNTPSRDEASGFTDISEKHPTSTVARSEKTETITHEFQELSDDGTTRSLLMTSPSATKSQPVTTSSPTTMSRQLTTSLTTELQPPMASSTTNSSSPMASSATTSEPLKGSLITELESLMLSPTSEPNNFADTKPMDKLGSNHSSHETPASDRKFNDTLIFTSPTSNQDLNSIYFWGKGFSKTTKPKGGRPKKVQNASIKGNDQTLLSNADSMKSRDDRLNIWTKILLILVSLIWMMWVILLMLMFVKCIQSCRE</sequence>
<feature type="transmembrane region" description="Helical" evidence="2">
    <location>
        <begin position="564"/>
        <end position="589"/>
    </location>
</feature>
<proteinExistence type="predicted"/>
<feature type="signal peptide" evidence="3">
    <location>
        <begin position="1"/>
        <end position="20"/>
    </location>
</feature>
<feature type="region of interest" description="Disordered" evidence="1">
    <location>
        <begin position="463"/>
        <end position="493"/>
    </location>
</feature>
<dbReference type="STRING" id="6265.A0A0B2W3M4"/>
<feature type="region of interest" description="Disordered" evidence="1">
    <location>
        <begin position="335"/>
        <end position="448"/>
    </location>
</feature>
<dbReference type="AlphaFoldDB" id="A0A0B2W3M4"/>
<evidence type="ECO:0000256" key="1">
    <source>
        <dbReference type="SAM" id="MobiDB-lite"/>
    </source>
</evidence>
<keyword evidence="2" id="KW-1133">Transmembrane helix</keyword>
<keyword evidence="2" id="KW-0472">Membrane</keyword>
<feature type="compositionally biased region" description="Polar residues" evidence="1">
    <location>
        <begin position="463"/>
        <end position="473"/>
    </location>
</feature>
<feature type="compositionally biased region" description="Low complexity" evidence="1">
    <location>
        <begin position="427"/>
        <end position="447"/>
    </location>
</feature>
<feature type="region of interest" description="Disordered" evidence="1">
    <location>
        <begin position="87"/>
        <end position="175"/>
    </location>
</feature>
<evidence type="ECO:0000256" key="3">
    <source>
        <dbReference type="SAM" id="SignalP"/>
    </source>
</evidence>
<protein>
    <submittedName>
        <fullName evidence="4">Uncharacterized protein</fullName>
    </submittedName>
</protein>
<feature type="region of interest" description="Disordered" evidence="1">
    <location>
        <begin position="187"/>
        <end position="222"/>
    </location>
</feature>
<feature type="compositionally biased region" description="Basic and acidic residues" evidence="1">
    <location>
        <begin position="347"/>
        <end position="381"/>
    </location>
</feature>
<evidence type="ECO:0000313" key="4">
    <source>
        <dbReference type="EMBL" id="KHN88249.1"/>
    </source>
</evidence>
<keyword evidence="5" id="KW-1185">Reference proteome</keyword>
<keyword evidence="2" id="KW-0812">Transmembrane</keyword>
<feature type="chain" id="PRO_5002077914" evidence="3">
    <location>
        <begin position="21"/>
        <end position="597"/>
    </location>
</feature>
<evidence type="ECO:0000256" key="2">
    <source>
        <dbReference type="SAM" id="Phobius"/>
    </source>
</evidence>
<reference evidence="4 5" key="1">
    <citation type="submission" date="2014-11" db="EMBL/GenBank/DDBJ databases">
        <title>Genetic blueprint of the zoonotic pathogen Toxocara canis.</title>
        <authorList>
            <person name="Zhu X.-Q."/>
            <person name="Korhonen P.K."/>
            <person name="Cai H."/>
            <person name="Young N.D."/>
            <person name="Nejsum P."/>
            <person name="von Samson-Himmelstjerna G."/>
            <person name="Boag P.R."/>
            <person name="Tan P."/>
            <person name="Li Q."/>
            <person name="Min J."/>
            <person name="Yang Y."/>
            <person name="Wang X."/>
            <person name="Fang X."/>
            <person name="Hall R.S."/>
            <person name="Hofmann A."/>
            <person name="Sternberg P.W."/>
            <person name="Jex A.R."/>
            <person name="Gasser R.B."/>
        </authorList>
    </citation>
    <scope>NUCLEOTIDE SEQUENCE [LARGE SCALE GENOMIC DNA]</scope>
    <source>
        <strain evidence="4">PN_DK_2014</strain>
    </source>
</reference>
<feature type="compositionally biased region" description="Polar residues" evidence="1">
    <location>
        <begin position="389"/>
        <end position="425"/>
    </location>
</feature>
<dbReference type="Proteomes" id="UP000031036">
    <property type="component" value="Unassembled WGS sequence"/>
</dbReference>
<keyword evidence="3" id="KW-0732">Signal</keyword>
<feature type="non-terminal residue" evidence="4">
    <location>
        <position position="1"/>
    </location>
</feature>
<feature type="compositionally biased region" description="Low complexity" evidence="1">
    <location>
        <begin position="209"/>
        <end position="218"/>
    </location>
</feature>
<dbReference type="EMBL" id="JPKZ01000256">
    <property type="protein sequence ID" value="KHN88249.1"/>
    <property type="molecule type" value="Genomic_DNA"/>
</dbReference>
<feature type="compositionally biased region" description="Polar residues" evidence="1">
    <location>
        <begin position="187"/>
        <end position="204"/>
    </location>
</feature>
<comment type="caution">
    <text evidence="4">The sequence shown here is derived from an EMBL/GenBank/DDBJ whole genome shotgun (WGS) entry which is preliminary data.</text>
</comment>
<gene>
    <name evidence="4" type="ORF">Tcan_05742</name>
</gene>